<feature type="transmembrane region" description="Helical" evidence="7">
    <location>
        <begin position="38"/>
        <end position="60"/>
    </location>
</feature>
<dbReference type="SUPFAM" id="SSF111369">
    <property type="entry name" value="HlyD-like secretion proteins"/>
    <property type="match status" value="2"/>
</dbReference>
<evidence type="ECO:0000256" key="7">
    <source>
        <dbReference type="SAM" id="Phobius"/>
    </source>
</evidence>
<dbReference type="PANTHER" id="PTHR30386">
    <property type="entry name" value="MEMBRANE FUSION SUBUNIT OF EMRAB-TOLC MULTIDRUG EFFLUX PUMP"/>
    <property type="match status" value="1"/>
</dbReference>
<protein>
    <submittedName>
        <fullName evidence="9">Hemolysin D</fullName>
    </submittedName>
</protein>
<comment type="subcellular location">
    <subcellularLocation>
        <location evidence="1">Membrane</location>
        <topology evidence="1">Single-pass membrane protein</topology>
    </subcellularLocation>
</comment>
<keyword evidence="10" id="KW-1185">Reference proteome</keyword>
<evidence type="ECO:0000256" key="5">
    <source>
        <dbReference type="ARBA" id="ARBA00023136"/>
    </source>
</evidence>
<dbReference type="AlphaFoldDB" id="A0A0M4TYI0"/>
<evidence type="ECO:0000259" key="8">
    <source>
        <dbReference type="Pfam" id="PF26002"/>
    </source>
</evidence>
<dbReference type="KEGG" id="npz:ACX27_20505"/>
<evidence type="ECO:0000256" key="2">
    <source>
        <dbReference type="ARBA" id="ARBA00009477"/>
    </source>
</evidence>
<comment type="similarity">
    <text evidence="2">Belongs to the membrane fusion protein (MFP) (TC 8.A.1) family.</text>
</comment>
<dbReference type="EMBL" id="CP012036">
    <property type="protein sequence ID" value="ALF54676.1"/>
    <property type="molecule type" value="Genomic_DNA"/>
</dbReference>
<dbReference type="PANTHER" id="PTHR30386:SF26">
    <property type="entry name" value="TRANSPORT PROTEIN COMB"/>
    <property type="match status" value="1"/>
</dbReference>
<dbReference type="Proteomes" id="UP000062645">
    <property type="component" value="Chromosome"/>
</dbReference>
<gene>
    <name evidence="9" type="ORF">ACX27_20505</name>
</gene>
<feature type="coiled-coil region" evidence="6">
    <location>
        <begin position="294"/>
        <end position="456"/>
    </location>
</feature>
<evidence type="ECO:0000313" key="9">
    <source>
        <dbReference type="EMBL" id="ALF54676.1"/>
    </source>
</evidence>
<proteinExistence type="inferred from homology"/>
<keyword evidence="6" id="KW-0175">Coiled coil</keyword>
<dbReference type="RefSeq" id="WP_062295223.1">
    <property type="nucleotide sequence ID" value="NZ_CP012036.1"/>
</dbReference>
<evidence type="ECO:0000256" key="1">
    <source>
        <dbReference type="ARBA" id="ARBA00004167"/>
    </source>
</evidence>
<accession>A0A0M4TYI0</accession>
<evidence type="ECO:0000256" key="6">
    <source>
        <dbReference type="SAM" id="Coils"/>
    </source>
</evidence>
<dbReference type="Pfam" id="PF26002">
    <property type="entry name" value="Beta-barrel_AprE"/>
    <property type="match status" value="1"/>
</dbReference>
<evidence type="ECO:0000256" key="3">
    <source>
        <dbReference type="ARBA" id="ARBA00022692"/>
    </source>
</evidence>
<feature type="domain" description="AprE-like beta-barrel" evidence="8">
    <location>
        <begin position="492"/>
        <end position="586"/>
    </location>
</feature>
<dbReference type="InterPro" id="IPR050739">
    <property type="entry name" value="MFP"/>
</dbReference>
<feature type="coiled-coil region" evidence="6">
    <location>
        <begin position="182"/>
        <end position="256"/>
    </location>
</feature>
<evidence type="ECO:0000313" key="10">
    <source>
        <dbReference type="Proteomes" id="UP000062645"/>
    </source>
</evidence>
<sequence>MNFLRAQENYADSSFNDLNPEQLPVFDVNEFLPSIGKWIGVAGSVMISIFLMAVTLSSILKYNVTVKVPATIRPLGELKVVESAITGTVQKIEAKDNQIIKQGQAIAYLDDGRLQNQKSQLQNTIQKSKLQLGQIDAQLSEINMQLAAQTELMNQTILAAQADLSGTERNYQDQRIKAFAEMTQAESTLMIAKLQKDRLRREKLLTTTLQETEAALTLARVQRDRLQREKLFQSTVQEAATALQIAQKQKDRLQRDRLLTVTVQEAEAALQMAKLQRDRLQPIVALGAVSLNLFEEKVQAVKSAEARLAEAKANTKNLLEEKEQAVISAKAKLAQAQENAKNSLEEKQLAVKAAETKLEQAKANAKNSLEEKAQALTIAQTNLIKAQTAINPSNSPVAVALARIQQEQAKKQADLAALKKERETLLQQRLEFQKQLDTTQKELQQTENDLSKTVIRAPSDGILLQFNLRNPGQVVQPSEAIAQIAPLDATLQIKARVPAQDIDKVKANQQVQMQVSACPYPDYGTLKGTVTTVAPDALTVEKNAALPTVQPPPAYEVTIVPQTLSVGRGDRQCHLKPGMEGRADIISRQETVMQFILRKARLIADI</sequence>
<evidence type="ECO:0000256" key="4">
    <source>
        <dbReference type="ARBA" id="ARBA00022989"/>
    </source>
</evidence>
<dbReference type="Gene3D" id="2.40.30.170">
    <property type="match status" value="1"/>
</dbReference>
<reference evidence="9 10" key="2">
    <citation type="journal article" date="2016" name="Genome Announc.">
        <title>Draft Genome Sequence of the N2-Fixing Cyanobacterium Nostoc piscinale CENA21, Isolated from the Brazilian Amazon Floodplain.</title>
        <authorList>
            <person name="Leao T."/>
            <person name="Guimaraes P.I."/>
            <person name="de Melo A.G."/>
            <person name="Ramos R.T."/>
            <person name="Leao P.N."/>
            <person name="Silva A."/>
            <person name="Fiore M.F."/>
            <person name="Schneider M.P."/>
        </authorList>
    </citation>
    <scope>NUCLEOTIDE SEQUENCE [LARGE SCALE GENOMIC DNA]</scope>
    <source>
        <strain evidence="9 10">CENA21</strain>
    </source>
</reference>
<name>A0A0M4TYI0_9NOSO</name>
<keyword evidence="5 7" id="KW-0472">Membrane</keyword>
<dbReference type="GO" id="GO:0016020">
    <property type="term" value="C:membrane"/>
    <property type="evidence" value="ECO:0007669"/>
    <property type="project" value="UniProtKB-SubCell"/>
</dbReference>
<dbReference type="PATRIC" id="fig|224013.5.peg.4907"/>
<dbReference type="STRING" id="224013.ACX27_20505"/>
<dbReference type="InterPro" id="IPR058982">
    <property type="entry name" value="Beta-barrel_AprE"/>
</dbReference>
<keyword evidence="3 7" id="KW-0812">Transmembrane</keyword>
<keyword evidence="4 7" id="KW-1133">Transmembrane helix</keyword>
<organism evidence="9 10">
    <name type="scientific">Nostoc piscinale CENA21</name>
    <dbReference type="NCBI Taxonomy" id="224013"/>
    <lineage>
        <taxon>Bacteria</taxon>
        <taxon>Bacillati</taxon>
        <taxon>Cyanobacteriota</taxon>
        <taxon>Cyanophyceae</taxon>
        <taxon>Nostocales</taxon>
        <taxon>Nostocaceae</taxon>
        <taxon>Nostoc</taxon>
    </lineage>
</organism>
<reference evidence="10" key="1">
    <citation type="submission" date="2015-07" db="EMBL/GenBank/DDBJ databases">
        <title>Genome Of Nitrogen-Fixing Cyanobacterium Nostoc piscinale CENA21 From Solimoes/Amazon River Floodplain Sediments And Comparative Genomics To Uncover Biosynthetic Natural Products Potential.</title>
        <authorList>
            <person name="Leao T.F."/>
            <person name="Leao P.N."/>
            <person name="Guimaraes P.I."/>
            <person name="de Melo A.G.C."/>
            <person name="Ramos R.T.J."/>
            <person name="Silva A."/>
            <person name="Fiore M.F."/>
            <person name="Schneider M.P.C."/>
        </authorList>
    </citation>
    <scope>NUCLEOTIDE SEQUENCE [LARGE SCALE GENOMIC DNA]</scope>
    <source>
        <strain evidence="10">CENA21</strain>
    </source>
</reference>